<protein>
    <submittedName>
        <fullName evidence="1">Uncharacterized protein</fullName>
    </submittedName>
</protein>
<gene>
    <name evidence="1" type="ORF">METZ01_LOCUS138708</name>
</gene>
<organism evidence="1">
    <name type="scientific">marine metagenome</name>
    <dbReference type="NCBI Taxonomy" id="408172"/>
    <lineage>
        <taxon>unclassified sequences</taxon>
        <taxon>metagenomes</taxon>
        <taxon>ecological metagenomes</taxon>
    </lineage>
</organism>
<name>A0A381Z9N6_9ZZZZ</name>
<dbReference type="EMBL" id="UINC01020444">
    <property type="protein sequence ID" value="SVA85854.1"/>
    <property type="molecule type" value="Genomic_DNA"/>
</dbReference>
<evidence type="ECO:0000313" key="1">
    <source>
        <dbReference type="EMBL" id="SVA85854.1"/>
    </source>
</evidence>
<reference evidence="1" key="1">
    <citation type="submission" date="2018-05" db="EMBL/GenBank/DDBJ databases">
        <authorList>
            <person name="Lanie J.A."/>
            <person name="Ng W.-L."/>
            <person name="Kazmierczak K.M."/>
            <person name="Andrzejewski T.M."/>
            <person name="Davidsen T.M."/>
            <person name="Wayne K.J."/>
            <person name="Tettelin H."/>
            <person name="Glass J.I."/>
            <person name="Rusch D."/>
            <person name="Podicherti R."/>
            <person name="Tsui H.-C.T."/>
            <person name="Winkler M.E."/>
        </authorList>
    </citation>
    <scope>NUCLEOTIDE SEQUENCE</scope>
</reference>
<accession>A0A381Z9N6</accession>
<sequence length="43" mass="5163">MAEWFKAAVLKTVVRKYRGFESYSLRHFLTVDRLDELTINLMN</sequence>
<proteinExistence type="predicted"/>
<dbReference type="AlphaFoldDB" id="A0A381Z9N6"/>